<evidence type="ECO:0000313" key="1">
    <source>
        <dbReference type="EMBL" id="MTW12836.1"/>
    </source>
</evidence>
<sequence length="446" mass="49363">MVTTKAVFFEIGSETTTSVQQLSASWYTSGKLLESTIDAMRAAGEFPNDIRYGSMEVGSLALGGDGEDKAQLRPIEIRYDSAAPSTAHLTLTLSSGSLRFYNAYGRKDILRQPVSGWRLEFTAAVNEYGGLALHAALCDVEKSHLPCDNGPLKEFFITAVGHWLRSLAPAVLNKTAMRRAVIGRESFMRQYIYPMVIEKLQRRLNSLPDYVASRDGVAQVNPAESQNEKSGVEATLSNGERARFIRNSNGWTYRDHVLLNWQEANRTLHDRESEQDLQYMVTMGRQSGPDGVPRPTLDISSVLGRYEWDSVKQELPLSRQRSYMGKAWARATLQWSLRLQWQVANGRVEVASLARKGMPATDAGTTGIYVVSDPLPHLLNVQRINLWWEGNAASLSAVQQDIAGSLATATSEMFAAVAEGLAPGRKLGCRDLRINESGDIEIEFGE</sequence>
<comment type="caution">
    <text evidence="1">The sequence shown here is derived from an EMBL/GenBank/DDBJ whole genome shotgun (WGS) entry which is preliminary data.</text>
</comment>
<protein>
    <submittedName>
        <fullName evidence="1">Uncharacterized protein</fullName>
    </submittedName>
</protein>
<dbReference type="EMBL" id="WNKX01000016">
    <property type="protein sequence ID" value="MTW12836.1"/>
    <property type="molecule type" value="Genomic_DNA"/>
</dbReference>
<proteinExistence type="predicted"/>
<name>A0A6L6QMB1_9BURK</name>
<accession>A0A6L6QMB1</accession>
<dbReference type="OrthoDB" id="8731502at2"/>
<evidence type="ECO:0000313" key="2">
    <source>
        <dbReference type="Proteomes" id="UP000472320"/>
    </source>
</evidence>
<dbReference type="RefSeq" id="WP_155455770.1">
    <property type="nucleotide sequence ID" value="NZ_WNKX01000016.1"/>
</dbReference>
<gene>
    <name evidence="1" type="ORF">GM658_19700</name>
</gene>
<keyword evidence="2" id="KW-1185">Reference proteome</keyword>
<organism evidence="1 2">
    <name type="scientific">Massilia eburnea</name>
    <dbReference type="NCBI Taxonomy" id="1776165"/>
    <lineage>
        <taxon>Bacteria</taxon>
        <taxon>Pseudomonadati</taxon>
        <taxon>Pseudomonadota</taxon>
        <taxon>Betaproteobacteria</taxon>
        <taxon>Burkholderiales</taxon>
        <taxon>Oxalobacteraceae</taxon>
        <taxon>Telluria group</taxon>
        <taxon>Massilia</taxon>
    </lineage>
</organism>
<dbReference type="Proteomes" id="UP000472320">
    <property type="component" value="Unassembled WGS sequence"/>
</dbReference>
<reference evidence="1 2" key="1">
    <citation type="submission" date="2019-11" db="EMBL/GenBank/DDBJ databases">
        <title>Type strains purchased from KCTC, JCM and DSMZ.</title>
        <authorList>
            <person name="Lu H."/>
        </authorList>
    </citation>
    <scope>NUCLEOTIDE SEQUENCE [LARGE SCALE GENOMIC DNA]</scope>
    <source>
        <strain evidence="1 2">JCM 31587</strain>
    </source>
</reference>
<dbReference type="AlphaFoldDB" id="A0A6L6QMB1"/>